<dbReference type="GO" id="GO:0010181">
    <property type="term" value="F:FMN binding"/>
    <property type="evidence" value="ECO:0007669"/>
    <property type="project" value="UniProtKB-UniRule"/>
</dbReference>
<feature type="binding site" evidence="3">
    <location>
        <position position="279"/>
    </location>
    <ligand>
        <name>CTP</name>
        <dbReference type="ChEBI" id="CHEBI:37563"/>
    </ligand>
</feature>
<protein>
    <recommendedName>
        <fullName evidence="3">Coenzyme A biosynthesis bifunctional protein CoaBC</fullName>
    </recommendedName>
    <alternativeName>
        <fullName evidence="3">DNA/pantothenate metabolism flavoprotein</fullName>
    </alternativeName>
    <alternativeName>
        <fullName evidence="3">Phosphopantothenoylcysteine synthetase/decarboxylase</fullName>
        <shortName evidence="3">PPCS-PPCDC</shortName>
    </alternativeName>
    <domain>
        <recommendedName>
            <fullName evidence="3">Phosphopantothenoylcysteine decarboxylase</fullName>
            <shortName evidence="3">PPC decarboxylase</shortName>
            <shortName evidence="3">PPC-DC</shortName>
            <ecNumber evidence="3">4.1.1.36</ecNumber>
        </recommendedName>
        <alternativeName>
            <fullName evidence="3">CoaC</fullName>
        </alternativeName>
    </domain>
    <domain>
        <recommendedName>
            <fullName evidence="3">Phosphopantothenate--cysteine ligase</fullName>
            <ecNumber evidence="3">6.3.2.5</ecNumber>
        </recommendedName>
        <alternativeName>
            <fullName evidence="3">CoaB</fullName>
        </alternativeName>
        <alternativeName>
            <fullName evidence="3">Phosphopantothenoylcysteine synthetase</fullName>
            <shortName evidence="3">PPC synthetase</shortName>
            <shortName evidence="3">PPC-S</shortName>
        </alternativeName>
    </domain>
</protein>
<evidence type="ECO:0000256" key="2">
    <source>
        <dbReference type="ARBA" id="ARBA00023239"/>
    </source>
</evidence>
<dbReference type="STRING" id="908337.HMPREF9257_1194"/>
<dbReference type="InterPro" id="IPR035929">
    <property type="entry name" value="CoaB-like_sf"/>
</dbReference>
<dbReference type="PANTHER" id="PTHR14359:SF6">
    <property type="entry name" value="PHOSPHOPANTOTHENOYLCYSTEINE DECARBOXYLASE"/>
    <property type="match status" value="1"/>
</dbReference>
<accession>E4KQ41</accession>
<dbReference type="GO" id="GO:0046872">
    <property type="term" value="F:metal ion binding"/>
    <property type="evidence" value="ECO:0007669"/>
    <property type="project" value="UniProtKB-KW"/>
</dbReference>
<keyword evidence="3" id="KW-0460">Magnesium</keyword>
<comment type="cofactor">
    <cofactor evidence="3">
        <name>FMN</name>
        <dbReference type="ChEBI" id="CHEBI:58210"/>
    </cofactor>
    <text evidence="3">Binds 1 FMN per subunit.</text>
</comment>
<keyword evidence="3" id="KW-0479">Metal-binding</keyword>
<keyword evidence="1 3" id="KW-0210">Decarboxylase</keyword>
<dbReference type="UniPathway" id="UPA00241">
    <property type="reaction ID" value="UER00353"/>
</dbReference>
<comment type="function">
    <text evidence="3">Catalyzes two sequential steps in the biosynthesis of coenzyme A. In the first step cysteine is conjugated to 4'-phosphopantothenate to form 4-phosphopantothenoylcysteine. In the second step the latter compound is decarboxylated to form 4'-phosphopantotheine.</text>
</comment>
<dbReference type="GO" id="GO:0071513">
    <property type="term" value="C:phosphopantothenoylcysteine decarboxylase complex"/>
    <property type="evidence" value="ECO:0007669"/>
    <property type="project" value="TreeGrafter"/>
</dbReference>
<evidence type="ECO:0000256" key="1">
    <source>
        <dbReference type="ARBA" id="ARBA00022793"/>
    </source>
</evidence>
<keyword evidence="3 4" id="KW-0288">FMN</keyword>
<feature type="domain" description="DNA/pantothenate metabolism flavoprotein C-terminal" evidence="6">
    <location>
        <begin position="187"/>
        <end position="397"/>
    </location>
</feature>
<feature type="active site" description="Proton donor" evidence="3">
    <location>
        <position position="159"/>
    </location>
</feature>
<dbReference type="GO" id="GO:0004632">
    <property type="term" value="F:phosphopantothenate--cysteine ligase activity"/>
    <property type="evidence" value="ECO:0007669"/>
    <property type="project" value="UniProtKB-UniRule"/>
</dbReference>
<dbReference type="OrthoDB" id="9802554at2"/>
<feature type="binding site" evidence="3">
    <location>
        <position position="325"/>
    </location>
    <ligand>
        <name>CTP</name>
        <dbReference type="ChEBI" id="CHEBI:37563"/>
    </ligand>
</feature>
<dbReference type="EC" id="6.3.2.5" evidence="3"/>
<dbReference type="SUPFAM" id="SSF102645">
    <property type="entry name" value="CoaB-like"/>
    <property type="match status" value="1"/>
</dbReference>
<dbReference type="Pfam" id="PF02441">
    <property type="entry name" value="Flavoprotein"/>
    <property type="match status" value="1"/>
</dbReference>
<dbReference type="GO" id="GO:0015941">
    <property type="term" value="P:pantothenate catabolic process"/>
    <property type="evidence" value="ECO:0007669"/>
    <property type="project" value="InterPro"/>
</dbReference>
<reference evidence="7 8" key="1">
    <citation type="submission" date="2010-10" db="EMBL/GenBank/DDBJ databases">
        <authorList>
            <person name="Durkin A.S."/>
            <person name="Madupu R."/>
            <person name="Torralba M."/>
            <person name="Gillis M."/>
            <person name="Methe B."/>
            <person name="Sutton G."/>
            <person name="Nelson K.E."/>
        </authorList>
    </citation>
    <scope>NUCLEOTIDE SEQUENCE [LARGE SCALE GENOMIC DNA]</scope>
    <source>
        <strain evidence="7 8">ACS-139-V-Col8</strain>
    </source>
</reference>
<comment type="caution">
    <text evidence="3">Lacks conserved residue(s) required for the propagation of feature annotation.</text>
</comment>
<feature type="domain" description="Flavoprotein" evidence="5">
    <location>
        <begin position="6"/>
        <end position="177"/>
    </location>
</feature>
<comment type="similarity">
    <text evidence="3 4">In the N-terminal section; belongs to the HFCD (homo-oligomeric flavin containing Cys decarboxylase) superfamily.</text>
</comment>
<dbReference type="GO" id="GO:0015937">
    <property type="term" value="P:coenzyme A biosynthetic process"/>
    <property type="evidence" value="ECO:0007669"/>
    <property type="project" value="UniProtKB-UniRule"/>
</dbReference>
<evidence type="ECO:0000256" key="4">
    <source>
        <dbReference type="RuleBase" id="RU364078"/>
    </source>
</evidence>
<dbReference type="Pfam" id="PF04127">
    <property type="entry name" value="DFP"/>
    <property type="match status" value="1"/>
</dbReference>
<dbReference type="PANTHER" id="PTHR14359">
    <property type="entry name" value="HOMO-OLIGOMERIC FLAVIN CONTAINING CYS DECARBOXYLASE FAMILY"/>
    <property type="match status" value="1"/>
</dbReference>
<dbReference type="NCBIfam" id="TIGR00521">
    <property type="entry name" value="coaBC_dfp"/>
    <property type="match status" value="1"/>
</dbReference>
<comment type="pathway">
    <text evidence="3 4">Cofactor biosynthesis; coenzyme A biosynthesis; CoA from (R)-pantothenate: step 3/5.</text>
</comment>
<dbReference type="GO" id="GO:0004633">
    <property type="term" value="F:phosphopantothenoylcysteine decarboxylase activity"/>
    <property type="evidence" value="ECO:0007669"/>
    <property type="project" value="UniProtKB-UniRule"/>
</dbReference>
<feature type="binding site" evidence="3">
    <location>
        <position position="339"/>
    </location>
    <ligand>
        <name>CTP</name>
        <dbReference type="ChEBI" id="CHEBI:37563"/>
    </ligand>
</feature>
<proteinExistence type="inferred from homology"/>
<dbReference type="EC" id="4.1.1.36" evidence="3"/>
<dbReference type="InterPro" id="IPR036551">
    <property type="entry name" value="Flavin_trans-like"/>
</dbReference>
<dbReference type="InterPro" id="IPR003382">
    <property type="entry name" value="Flavoprotein"/>
</dbReference>
<keyword evidence="3 4" id="KW-0436">Ligase</keyword>
<comment type="pathway">
    <text evidence="3 4">Cofactor biosynthesis; coenzyme A biosynthesis; CoA from (R)-pantothenate: step 2/5.</text>
</comment>
<dbReference type="SUPFAM" id="SSF52507">
    <property type="entry name" value="Homo-oligomeric flavin-containing Cys decarboxylases, HFCD"/>
    <property type="match status" value="1"/>
</dbReference>
<name>E4KQ41_9LACT</name>
<comment type="catalytic activity">
    <reaction evidence="3 4">
        <text>N-[(R)-4-phosphopantothenoyl]-L-cysteine + H(+) = (R)-4'-phosphopantetheine + CO2</text>
        <dbReference type="Rhea" id="RHEA:16793"/>
        <dbReference type="ChEBI" id="CHEBI:15378"/>
        <dbReference type="ChEBI" id="CHEBI:16526"/>
        <dbReference type="ChEBI" id="CHEBI:59458"/>
        <dbReference type="ChEBI" id="CHEBI:61723"/>
        <dbReference type="EC" id="4.1.1.36"/>
    </reaction>
</comment>
<evidence type="ECO:0000256" key="3">
    <source>
        <dbReference type="HAMAP-Rule" id="MF_02225"/>
    </source>
</evidence>
<dbReference type="EMBL" id="AENN01000015">
    <property type="protein sequence ID" value="EFR30999.1"/>
    <property type="molecule type" value="Genomic_DNA"/>
</dbReference>
<dbReference type="Gene3D" id="3.40.50.10300">
    <property type="entry name" value="CoaB-like"/>
    <property type="match status" value="1"/>
</dbReference>
<keyword evidence="8" id="KW-1185">Reference proteome</keyword>
<keyword evidence="3" id="KW-0511">Multifunctional enzyme</keyword>
<dbReference type="RefSeq" id="WP_006418202.1">
    <property type="nucleotide sequence ID" value="NZ_AENN01000015.1"/>
</dbReference>
<dbReference type="eggNOG" id="COG0452">
    <property type="taxonomic scope" value="Bacteria"/>
</dbReference>
<feature type="region of interest" description="Phosphopantothenoylcysteine decarboxylase" evidence="3">
    <location>
        <begin position="1"/>
        <end position="190"/>
    </location>
</feature>
<gene>
    <name evidence="3 7" type="primary">coaBC</name>
    <name evidence="7" type="ORF">HMPREF9257_1194</name>
</gene>
<comment type="cofactor">
    <cofactor evidence="3">
        <name>Mg(2+)</name>
        <dbReference type="ChEBI" id="CHEBI:18420"/>
    </cofactor>
</comment>
<dbReference type="InterPro" id="IPR007085">
    <property type="entry name" value="DNA/pantothenate-metab_flavo_C"/>
</dbReference>
<feature type="binding site" evidence="3">
    <location>
        <position position="289"/>
    </location>
    <ligand>
        <name>CTP</name>
        <dbReference type="ChEBI" id="CHEBI:37563"/>
    </ligand>
</feature>
<organism evidence="7 8">
    <name type="scientific">Eremococcus coleocola ACS-139-V-Col8</name>
    <dbReference type="NCBI Taxonomy" id="908337"/>
    <lineage>
        <taxon>Bacteria</taxon>
        <taxon>Bacillati</taxon>
        <taxon>Bacillota</taxon>
        <taxon>Bacilli</taxon>
        <taxon>Lactobacillales</taxon>
        <taxon>Aerococcaceae</taxon>
        <taxon>Eremococcus</taxon>
    </lineage>
</organism>
<dbReference type="InterPro" id="IPR005252">
    <property type="entry name" value="CoaBC"/>
</dbReference>
<evidence type="ECO:0000313" key="8">
    <source>
        <dbReference type="Proteomes" id="UP000005990"/>
    </source>
</evidence>
<dbReference type="AlphaFoldDB" id="E4KQ41"/>
<evidence type="ECO:0000313" key="7">
    <source>
        <dbReference type="EMBL" id="EFR30999.1"/>
    </source>
</evidence>
<keyword evidence="3 4" id="KW-0285">Flavoprotein</keyword>
<feature type="region of interest" description="Phosphopantothenate--cysteine ligase" evidence="3">
    <location>
        <begin position="191"/>
        <end position="406"/>
    </location>
</feature>
<dbReference type="Gene3D" id="3.40.50.1950">
    <property type="entry name" value="Flavin prenyltransferase-like"/>
    <property type="match status" value="1"/>
</dbReference>
<sequence>MQLTNKKILLAVTGGIAAYKAPAIVSLLRKQGAQVKVIMTQAAQEFVTPLTFQTISGNYVYQDLFDKKPASPLVEHIELAKWADVFVVAPATANTIAKFALGIADDLLTSVYLAHRSPLIIVPAMNTFMLNHPATQENIQTLRKRGHQVLDTQDDLLACQDKGAGKMLEPEDIVDAIDTCLRPKDLIGKRFTITAGPTQEAIDPVRYLSNYSSGKMGYALANQAKKRGAKVTLISGPSHLPRPKVDQFIEIKSTLDLFDAVEKNFDQSDCLIKAAAPADFRPAQIANQKIKKLSQGAGLNLELVKNPDVALHFGQLKQDQIIVGFAAESQNELENGRKKLESKNFDLIVINNIKRADAGFQTDNNAVTLLDQSQAAEELPLMSKEDLANIILDRVSDMFITKANTK</sequence>
<comment type="similarity">
    <text evidence="3 4">In the C-terminal section; belongs to the PPC synthetase family.</text>
</comment>
<evidence type="ECO:0000259" key="5">
    <source>
        <dbReference type="Pfam" id="PF02441"/>
    </source>
</evidence>
<comment type="catalytic activity">
    <reaction evidence="3 4">
        <text>(R)-4'-phosphopantothenate + L-cysteine + CTP = N-[(R)-4-phosphopantothenoyl]-L-cysteine + CMP + diphosphate + H(+)</text>
        <dbReference type="Rhea" id="RHEA:19397"/>
        <dbReference type="ChEBI" id="CHEBI:10986"/>
        <dbReference type="ChEBI" id="CHEBI:15378"/>
        <dbReference type="ChEBI" id="CHEBI:33019"/>
        <dbReference type="ChEBI" id="CHEBI:35235"/>
        <dbReference type="ChEBI" id="CHEBI:37563"/>
        <dbReference type="ChEBI" id="CHEBI:59458"/>
        <dbReference type="ChEBI" id="CHEBI:60377"/>
        <dbReference type="EC" id="6.3.2.5"/>
    </reaction>
</comment>
<keyword evidence="2 3" id="KW-0456">Lyase</keyword>
<dbReference type="HAMAP" id="MF_02225">
    <property type="entry name" value="CoaBC"/>
    <property type="match status" value="1"/>
</dbReference>
<comment type="caution">
    <text evidence="7">The sequence shown here is derived from an EMBL/GenBank/DDBJ whole genome shotgun (WGS) entry which is preliminary data.</text>
</comment>
<comment type="function">
    <text evidence="4">Catalyzes two steps in the biosynthesis of coenzyme A. In the first step cysteine is conjugated to 4'-phosphopantothenate to form 4-phosphopantothenoylcysteine, in the latter compound is decarboxylated to form 4'-phosphopantotheine.</text>
</comment>
<evidence type="ECO:0000259" key="6">
    <source>
        <dbReference type="Pfam" id="PF04127"/>
    </source>
</evidence>
<feature type="binding site" evidence="3">
    <location>
        <position position="343"/>
    </location>
    <ligand>
        <name>CTP</name>
        <dbReference type="ChEBI" id="CHEBI:37563"/>
    </ligand>
</feature>
<dbReference type="Proteomes" id="UP000005990">
    <property type="component" value="Unassembled WGS sequence"/>
</dbReference>